<feature type="transmembrane region" description="Helical" evidence="10">
    <location>
        <begin position="65"/>
        <end position="84"/>
    </location>
</feature>
<dbReference type="InterPro" id="IPR004117">
    <property type="entry name" value="7tm6_olfct_rcpt"/>
</dbReference>
<feature type="transmembrane region" description="Helical" evidence="10">
    <location>
        <begin position="131"/>
        <end position="151"/>
    </location>
</feature>
<dbReference type="PANTHER" id="PTHR21137">
    <property type="entry name" value="ODORANT RECEPTOR"/>
    <property type="match status" value="1"/>
</dbReference>
<evidence type="ECO:0000256" key="9">
    <source>
        <dbReference type="ARBA" id="ARBA00023224"/>
    </source>
</evidence>
<keyword evidence="6 10" id="KW-1133">Transmembrane helix</keyword>
<comment type="caution">
    <text evidence="10">Lacks conserved residue(s) required for the propagation of feature annotation.</text>
</comment>
<dbReference type="GO" id="GO:0005886">
    <property type="term" value="C:plasma membrane"/>
    <property type="evidence" value="ECO:0007669"/>
    <property type="project" value="UniProtKB-SubCell"/>
</dbReference>
<keyword evidence="3 10" id="KW-0716">Sensory transduction</keyword>
<evidence type="ECO:0000256" key="1">
    <source>
        <dbReference type="ARBA" id="ARBA00004651"/>
    </source>
</evidence>
<evidence type="ECO:0000256" key="10">
    <source>
        <dbReference type="RuleBase" id="RU351113"/>
    </source>
</evidence>
<proteinExistence type="inferred from homology"/>
<accession>T1HB84</accession>
<dbReference type="GO" id="GO:0005549">
    <property type="term" value="F:odorant binding"/>
    <property type="evidence" value="ECO:0007669"/>
    <property type="project" value="InterPro"/>
</dbReference>
<keyword evidence="8 10" id="KW-0675">Receptor</keyword>
<keyword evidence="9 10" id="KW-0807">Transducer</keyword>
<evidence type="ECO:0000256" key="3">
    <source>
        <dbReference type="ARBA" id="ARBA00022606"/>
    </source>
</evidence>
<evidence type="ECO:0000256" key="2">
    <source>
        <dbReference type="ARBA" id="ARBA00022475"/>
    </source>
</evidence>
<dbReference type="Pfam" id="PF02949">
    <property type="entry name" value="7tm_6"/>
    <property type="match status" value="1"/>
</dbReference>
<evidence type="ECO:0000256" key="8">
    <source>
        <dbReference type="ARBA" id="ARBA00023170"/>
    </source>
</evidence>
<dbReference type="PANTHER" id="PTHR21137:SF35">
    <property type="entry name" value="ODORANT RECEPTOR 19A-RELATED"/>
    <property type="match status" value="1"/>
</dbReference>
<evidence type="ECO:0000256" key="5">
    <source>
        <dbReference type="ARBA" id="ARBA00022725"/>
    </source>
</evidence>
<feature type="transmembrane region" description="Helical" evidence="10">
    <location>
        <begin position="186"/>
        <end position="210"/>
    </location>
</feature>
<dbReference type="EnsemblMetazoa" id="RPRC001293-RA">
    <property type="protein sequence ID" value="RPRC001293-PA"/>
    <property type="gene ID" value="RPRC001293"/>
</dbReference>
<dbReference type="GO" id="GO:0007165">
    <property type="term" value="P:signal transduction"/>
    <property type="evidence" value="ECO:0007669"/>
    <property type="project" value="UniProtKB-KW"/>
</dbReference>
<dbReference type="GO" id="GO:0004984">
    <property type="term" value="F:olfactory receptor activity"/>
    <property type="evidence" value="ECO:0007669"/>
    <property type="project" value="InterPro"/>
</dbReference>
<sequence length="384" mass="44419">MNRTAHYIDQLVALLKFSGLWLYTNDLCNINFYTPILRLGYMWSIFVANGVSVYQIGLKESLKDIAIYIPVMVLINVQTLTVLIKNEQMKNLLNLLKICFTPYTEHWQFDLLEKANNFGWIIVRVYKGVMLFFYIFYFLLPTSADIIIYFLDYDTDTTYSLPSPLTGYLDKHPARSLKNCIVLSLAFLWVTINFLSNVGVMCSFFIIILYSHTILKIFNMYGDRLDFSSTKTMRSSIIELIHMHQNILKLSQGLKDFYGFIFSFQNLLTSVCLCLCLFTASTNKDKAIVLSYGFGVIYYISLSFMCNLLGQFIQSESENVIVSISNIPWIHMKAALRRDVNLILLQGKREIVISYKGRSPLNLRTFMSILNTSYSYFMLLRSVA</sequence>
<dbReference type="VEuPathDB" id="VectorBase:RPRC001293"/>
<evidence type="ECO:0000256" key="7">
    <source>
        <dbReference type="ARBA" id="ARBA00023136"/>
    </source>
</evidence>
<dbReference type="HOGENOM" id="CLU_720267_0_0_1"/>
<keyword evidence="12" id="KW-1185">Reference proteome</keyword>
<dbReference type="EMBL" id="ACPB03015434">
    <property type="status" value="NOT_ANNOTATED_CDS"/>
    <property type="molecule type" value="Genomic_DNA"/>
</dbReference>
<dbReference type="OMA" id="FILEIEM"/>
<feature type="transmembrane region" description="Helical" evidence="10">
    <location>
        <begin position="257"/>
        <end position="281"/>
    </location>
</feature>
<keyword evidence="7 10" id="KW-0472">Membrane</keyword>
<keyword evidence="2" id="KW-1003">Cell membrane</keyword>
<feature type="transmembrane region" description="Helical" evidence="10">
    <location>
        <begin position="36"/>
        <end position="53"/>
    </location>
</feature>
<evidence type="ECO:0000256" key="6">
    <source>
        <dbReference type="ARBA" id="ARBA00022989"/>
    </source>
</evidence>
<evidence type="ECO:0000313" key="11">
    <source>
        <dbReference type="EnsemblMetazoa" id="RPRC001293-PA"/>
    </source>
</evidence>
<name>T1HB84_RHOPR</name>
<keyword evidence="4 10" id="KW-0812">Transmembrane</keyword>
<comment type="subcellular location">
    <subcellularLocation>
        <location evidence="1 10">Cell membrane</location>
        <topology evidence="1 10">Multi-pass membrane protein</topology>
    </subcellularLocation>
</comment>
<keyword evidence="5 10" id="KW-0552">Olfaction</keyword>
<organism evidence="11 12">
    <name type="scientific">Rhodnius prolixus</name>
    <name type="common">Triatomid bug</name>
    <dbReference type="NCBI Taxonomy" id="13249"/>
    <lineage>
        <taxon>Eukaryota</taxon>
        <taxon>Metazoa</taxon>
        <taxon>Ecdysozoa</taxon>
        <taxon>Arthropoda</taxon>
        <taxon>Hexapoda</taxon>
        <taxon>Insecta</taxon>
        <taxon>Pterygota</taxon>
        <taxon>Neoptera</taxon>
        <taxon>Paraneoptera</taxon>
        <taxon>Hemiptera</taxon>
        <taxon>Heteroptera</taxon>
        <taxon>Panheteroptera</taxon>
        <taxon>Cimicomorpha</taxon>
        <taxon>Reduviidae</taxon>
        <taxon>Triatominae</taxon>
        <taxon>Rhodnius</taxon>
    </lineage>
</organism>
<evidence type="ECO:0000313" key="12">
    <source>
        <dbReference type="Proteomes" id="UP000015103"/>
    </source>
</evidence>
<comment type="similarity">
    <text evidence="10">Belongs to the insect chemoreceptor superfamily. Heteromeric odorant receptor channel (TC 1.A.69) family.</text>
</comment>
<feature type="transmembrane region" description="Helical" evidence="10">
    <location>
        <begin position="287"/>
        <end position="309"/>
    </location>
</feature>
<protein>
    <recommendedName>
        <fullName evidence="10">Odorant receptor</fullName>
    </recommendedName>
</protein>
<dbReference type="AlphaFoldDB" id="T1HB84"/>
<dbReference type="Proteomes" id="UP000015103">
    <property type="component" value="Unassembled WGS sequence"/>
</dbReference>
<reference evidence="11" key="1">
    <citation type="submission" date="2015-05" db="UniProtKB">
        <authorList>
            <consortium name="EnsemblMetazoa"/>
        </authorList>
    </citation>
    <scope>IDENTIFICATION</scope>
</reference>
<dbReference type="InParanoid" id="T1HB84"/>
<evidence type="ECO:0000256" key="4">
    <source>
        <dbReference type="ARBA" id="ARBA00022692"/>
    </source>
</evidence>